<proteinExistence type="predicted"/>
<sequence length="134" mass="14301">MAAISDIDILAAARSALPDLQALVLFGSRAVGTDGPDSDLDLAVLLPKPADPVRLWEAGEAIARQLNVDVDLVDLRTASTVMQFQIITTGRRLFADGAEADRYDAYIMSAMTSLNEARAPLLADIVRDGRVYGG</sequence>
<dbReference type="NCBIfam" id="NF047752">
    <property type="entry name" value="MntA_antitoxin"/>
    <property type="match status" value="1"/>
</dbReference>
<dbReference type="PANTHER" id="PTHR43852:SF2">
    <property type="entry name" value="PROTEIN ADENYLYLTRANSFERASE MNTA"/>
    <property type="match status" value="1"/>
</dbReference>
<keyword evidence="3" id="KW-1185">Reference proteome</keyword>
<organism evidence="2 3">
    <name type="scientific">Azospirillum cavernae</name>
    <dbReference type="NCBI Taxonomy" id="2320860"/>
    <lineage>
        <taxon>Bacteria</taxon>
        <taxon>Pseudomonadati</taxon>
        <taxon>Pseudomonadota</taxon>
        <taxon>Alphaproteobacteria</taxon>
        <taxon>Rhodospirillales</taxon>
        <taxon>Azospirillaceae</taxon>
        <taxon>Azospirillum</taxon>
    </lineage>
</organism>
<dbReference type="AlphaFoldDB" id="A0A418VST2"/>
<dbReference type="SUPFAM" id="SSF81301">
    <property type="entry name" value="Nucleotidyltransferase"/>
    <property type="match status" value="1"/>
</dbReference>
<reference evidence="2 3" key="1">
    <citation type="submission" date="2018-09" db="EMBL/GenBank/DDBJ databases">
        <authorList>
            <person name="Zhu H."/>
        </authorList>
    </citation>
    <scope>NUCLEOTIDE SEQUENCE [LARGE SCALE GENOMIC DNA]</scope>
    <source>
        <strain evidence="2 3">K2W22B-5</strain>
    </source>
</reference>
<gene>
    <name evidence="2" type="ORF">D3877_22610</name>
</gene>
<comment type="caution">
    <text evidence="2">The sequence shown here is derived from an EMBL/GenBank/DDBJ whole genome shotgun (WGS) entry which is preliminary data.</text>
</comment>
<dbReference type="Pfam" id="PF18765">
    <property type="entry name" value="Polbeta"/>
    <property type="match status" value="1"/>
</dbReference>
<evidence type="ECO:0000313" key="2">
    <source>
        <dbReference type="EMBL" id="RJF79545.1"/>
    </source>
</evidence>
<dbReference type="InterPro" id="IPR041633">
    <property type="entry name" value="Polbeta"/>
</dbReference>
<accession>A0A418VST2</accession>
<dbReference type="PANTHER" id="PTHR43852">
    <property type="entry name" value="NUCLEOTIDYLTRANSFERASE"/>
    <property type="match status" value="1"/>
</dbReference>
<dbReference type="GO" id="GO:0016740">
    <property type="term" value="F:transferase activity"/>
    <property type="evidence" value="ECO:0007669"/>
    <property type="project" value="UniProtKB-KW"/>
</dbReference>
<dbReference type="Gene3D" id="3.30.460.10">
    <property type="entry name" value="Beta Polymerase, domain 2"/>
    <property type="match status" value="1"/>
</dbReference>
<dbReference type="InterPro" id="IPR043519">
    <property type="entry name" value="NT_sf"/>
</dbReference>
<dbReference type="EMBL" id="QYUL01000003">
    <property type="protein sequence ID" value="RJF79545.1"/>
    <property type="molecule type" value="Genomic_DNA"/>
</dbReference>
<dbReference type="RefSeq" id="WP_119833002.1">
    <property type="nucleotide sequence ID" value="NZ_QYUL01000003.1"/>
</dbReference>
<name>A0A418VST2_9PROT</name>
<dbReference type="InterPro" id="IPR052930">
    <property type="entry name" value="TA_antitoxin_MntA"/>
</dbReference>
<evidence type="ECO:0000313" key="3">
    <source>
        <dbReference type="Proteomes" id="UP000283458"/>
    </source>
</evidence>
<feature type="domain" description="Polymerase beta nucleotidyltransferase" evidence="1">
    <location>
        <begin position="18"/>
        <end position="95"/>
    </location>
</feature>
<dbReference type="CDD" id="cd05403">
    <property type="entry name" value="NT_KNTase_like"/>
    <property type="match status" value="1"/>
</dbReference>
<keyword evidence="2" id="KW-0808">Transferase</keyword>
<dbReference type="Proteomes" id="UP000283458">
    <property type="component" value="Unassembled WGS sequence"/>
</dbReference>
<protein>
    <submittedName>
        <fullName evidence="2">Nucleotidyltransferase domain-containing protein</fullName>
    </submittedName>
</protein>
<dbReference type="OrthoDB" id="9793109at2"/>
<evidence type="ECO:0000259" key="1">
    <source>
        <dbReference type="Pfam" id="PF18765"/>
    </source>
</evidence>